<dbReference type="CDD" id="cd00291">
    <property type="entry name" value="SirA_YedF_YeeD"/>
    <property type="match status" value="1"/>
</dbReference>
<dbReference type="InterPro" id="IPR036868">
    <property type="entry name" value="TusA-like_sf"/>
</dbReference>
<dbReference type="RefSeq" id="WP_189478439.1">
    <property type="nucleotide sequence ID" value="NZ_BMYM01000003.1"/>
</dbReference>
<reference evidence="3" key="2">
    <citation type="submission" date="2020-09" db="EMBL/GenBank/DDBJ databases">
        <authorList>
            <person name="Sun Q."/>
            <person name="Kim S."/>
        </authorList>
    </citation>
    <scope>NUCLEOTIDE SEQUENCE</scope>
    <source>
        <strain evidence="3">KCTC 23430</strain>
    </source>
</reference>
<evidence type="ECO:0000313" key="3">
    <source>
        <dbReference type="EMBL" id="GHD38018.1"/>
    </source>
</evidence>
<evidence type="ECO:0000256" key="1">
    <source>
        <dbReference type="ARBA" id="ARBA00008984"/>
    </source>
</evidence>
<accession>A0A918XN07</accession>
<dbReference type="Pfam" id="PF01206">
    <property type="entry name" value="TusA"/>
    <property type="match status" value="1"/>
</dbReference>
<dbReference type="EMBL" id="BMYM01000003">
    <property type="protein sequence ID" value="GHD38018.1"/>
    <property type="molecule type" value="Genomic_DNA"/>
</dbReference>
<dbReference type="PANTHER" id="PTHR33279">
    <property type="entry name" value="SULFUR CARRIER PROTEIN YEDF-RELATED"/>
    <property type="match status" value="1"/>
</dbReference>
<dbReference type="Proteomes" id="UP000644693">
    <property type="component" value="Unassembled WGS sequence"/>
</dbReference>
<comment type="similarity">
    <text evidence="1">Belongs to the sulfur carrier protein TusA family.</text>
</comment>
<name>A0A918XN07_9GAMM</name>
<evidence type="ECO:0000313" key="4">
    <source>
        <dbReference type="Proteomes" id="UP000644693"/>
    </source>
</evidence>
<dbReference type="Gene3D" id="3.30.110.40">
    <property type="entry name" value="TusA-like domain"/>
    <property type="match status" value="1"/>
</dbReference>
<organism evidence="3 4">
    <name type="scientific">Parahalioglobus pacificus</name>
    <dbReference type="NCBI Taxonomy" id="930806"/>
    <lineage>
        <taxon>Bacteria</taxon>
        <taxon>Pseudomonadati</taxon>
        <taxon>Pseudomonadota</taxon>
        <taxon>Gammaproteobacteria</taxon>
        <taxon>Cellvibrionales</taxon>
        <taxon>Halieaceae</taxon>
        <taxon>Parahalioglobus</taxon>
    </lineage>
</organism>
<protein>
    <recommendedName>
        <fullName evidence="2">UPF0033 domain-containing protein</fullName>
    </recommendedName>
</protein>
<evidence type="ECO:0000259" key="2">
    <source>
        <dbReference type="PROSITE" id="PS01148"/>
    </source>
</evidence>
<dbReference type="InterPro" id="IPR001455">
    <property type="entry name" value="TusA-like"/>
</dbReference>
<sequence>MTIQIDTDVDATGLTCPMPLLKAKRALNAMEAGQCLRVTATDQGSVRDFQVFAQQSGHALLESNELDGIYTHIIRKR</sequence>
<dbReference type="PANTHER" id="PTHR33279:SF6">
    <property type="entry name" value="SULFUR CARRIER PROTEIN YEDF-RELATED"/>
    <property type="match status" value="1"/>
</dbReference>
<dbReference type="PROSITE" id="PS01148">
    <property type="entry name" value="UPF0033"/>
    <property type="match status" value="1"/>
</dbReference>
<feature type="domain" description="UPF0033" evidence="2">
    <location>
        <begin position="9"/>
        <end position="33"/>
    </location>
</feature>
<keyword evidence="4" id="KW-1185">Reference proteome</keyword>
<dbReference type="AlphaFoldDB" id="A0A918XN07"/>
<dbReference type="SUPFAM" id="SSF64307">
    <property type="entry name" value="SirA-like"/>
    <property type="match status" value="1"/>
</dbReference>
<reference evidence="3" key="1">
    <citation type="journal article" date="2014" name="Int. J. Syst. Evol. Microbiol.">
        <title>Complete genome sequence of Corynebacterium casei LMG S-19264T (=DSM 44701T), isolated from a smear-ripened cheese.</title>
        <authorList>
            <consortium name="US DOE Joint Genome Institute (JGI-PGF)"/>
            <person name="Walter F."/>
            <person name="Albersmeier A."/>
            <person name="Kalinowski J."/>
            <person name="Ruckert C."/>
        </authorList>
    </citation>
    <scope>NUCLEOTIDE SEQUENCE</scope>
    <source>
        <strain evidence="3">KCTC 23430</strain>
    </source>
</reference>
<gene>
    <name evidence="3" type="ORF">GCM10007053_27940</name>
</gene>
<proteinExistence type="inferred from homology"/>
<comment type="caution">
    <text evidence="3">The sequence shown here is derived from an EMBL/GenBank/DDBJ whole genome shotgun (WGS) entry which is preliminary data.</text>
</comment>